<proteinExistence type="inferred from homology"/>
<accession>A0A1L0DQJ4</accession>
<dbReference type="FunFam" id="3.40.50.720:FF:000336">
    <property type="entry name" value="Aldehyde reductase"/>
    <property type="match status" value="1"/>
</dbReference>
<keyword evidence="1" id="KW-0560">Oxidoreductase</keyword>
<dbReference type="AlphaFoldDB" id="A0A1L0DQJ4"/>
<feature type="domain" description="NAD-dependent epimerase/dehydratase" evidence="3">
    <location>
        <begin position="18"/>
        <end position="258"/>
    </location>
</feature>
<dbReference type="PANTHER" id="PTHR10366:SF564">
    <property type="entry name" value="STEROL-4-ALPHA-CARBOXYLATE 3-DEHYDROGENASE, DECARBOXYLATING"/>
    <property type="match status" value="1"/>
</dbReference>
<name>A0A1L0DQJ4_9ASCO</name>
<evidence type="ECO:0000259" key="3">
    <source>
        <dbReference type="Pfam" id="PF01370"/>
    </source>
</evidence>
<dbReference type="EMBL" id="LT635770">
    <property type="protein sequence ID" value="SGZ58884.1"/>
    <property type="molecule type" value="Genomic_DNA"/>
</dbReference>
<dbReference type="InterPro" id="IPR001509">
    <property type="entry name" value="Epimerase_deHydtase"/>
</dbReference>
<evidence type="ECO:0000256" key="1">
    <source>
        <dbReference type="ARBA" id="ARBA00023002"/>
    </source>
</evidence>
<gene>
    <name evidence="4" type="ORF">SAMEA4029009_CIC11G00000002084</name>
</gene>
<evidence type="ECO:0000256" key="2">
    <source>
        <dbReference type="ARBA" id="ARBA00023445"/>
    </source>
</evidence>
<dbReference type="Pfam" id="PF01370">
    <property type="entry name" value="Epimerase"/>
    <property type="match status" value="1"/>
</dbReference>
<organism evidence="4 5">
    <name type="scientific">Sungouiella intermedia</name>
    <dbReference type="NCBI Taxonomy" id="45354"/>
    <lineage>
        <taxon>Eukaryota</taxon>
        <taxon>Fungi</taxon>
        <taxon>Dikarya</taxon>
        <taxon>Ascomycota</taxon>
        <taxon>Saccharomycotina</taxon>
        <taxon>Pichiomycetes</taxon>
        <taxon>Metschnikowiaceae</taxon>
        <taxon>Sungouiella</taxon>
    </lineage>
</organism>
<sequence>MTISRANLPESFRMRSPVLVTGATGYIAGWIIKKLLEEGVIVHATVRDPTNEKKLEHLKKLDMENPGQLKLFKADLLEAGSFAEAMQGCTAVFHIASPFTTRFVDVQKDLVDPAFLGTQNVLETVNKTATVGRVVVTSSIVAIYGDNKDIESAPNKILTERQWNTTSTLEHNPYRYSKTLAEKEAWRIHDAQSRWKLVTLNPSLVFGPSLAQTESESFTLMLQYGDGTMMTGCPKLGFGVVDVRDVAEAHIRAAFSDDAKGRYLISGGNTSVLEVSKALQSQFEGFPLPKFEHPKAFAWVIGPLVTKRLTRKFVALNVGFPFKADNSKSVIELKLEYRPLHETVQEFFQELVDNKKLKPK</sequence>
<dbReference type="PANTHER" id="PTHR10366">
    <property type="entry name" value="NAD DEPENDENT EPIMERASE/DEHYDRATASE"/>
    <property type="match status" value="1"/>
</dbReference>
<dbReference type="Proteomes" id="UP000182259">
    <property type="component" value="Chromosome VII"/>
</dbReference>
<dbReference type="SUPFAM" id="SSF51735">
    <property type="entry name" value="NAD(P)-binding Rossmann-fold domains"/>
    <property type="match status" value="1"/>
</dbReference>
<protein>
    <submittedName>
        <fullName evidence="4">CIC11C00000002084</fullName>
    </submittedName>
</protein>
<dbReference type="InterPro" id="IPR036291">
    <property type="entry name" value="NAD(P)-bd_dom_sf"/>
</dbReference>
<evidence type="ECO:0000313" key="4">
    <source>
        <dbReference type="EMBL" id="SGZ58884.1"/>
    </source>
</evidence>
<evidence type="ECO:0000313" key="5">
    <source>
        <dbReference type="Proteomes" id="UP000182259"/>
    </source>
</evidence>
<reference evidence="4 5" key="1">
    <citation type="submission" date="2016-10" db="EMBL/GenBank/DDBJ databases">
        <authorList>
            <person name="de Groot N.N."/>
        </authorList>
    </citation>
    <scope>NUCLEOTIDE SEQUENCE [LARGE SCALE GENOMIC DNA]</scope>
    <source>
        <strain evidence="4 5">PYCC 4715</strain>
    </source>
</reference>
<dbReference type="InterPro" id="IPR050425">
    <property type="entry name" value="NAD(P)_dehydrat-like"/>
</dbReference>
<dbReference type="GO" id="GO:0016616">
    <property type="term" value="F:oxidoreductase activity, acting on the CH-OH group of donors, NAD or NADP as acceptor"/>
    <property type="evidence" value="ECO:0007669"/>
    <property type="project" value="TreeGrafter"/>
</dbReference>
<comment type="similarity">
    <text evidence="2">Belongs to the NAD(P)-dependent epimerase/dehydratase family. Dihydroflavonol-4-reductase subfamily.</text>
</comment>
<dbReference type="Gene3D" id="3.40.50.720">
    <property type="entry name" value="NAD(P)-binding Rossmann-like Domain"/>
    <property type="match status" value="1"/>
</dbReference>